<reference evidence="1 2" key="1">
    <citation type="journal article" date="2018" name="Nat. Biotechnol.">
        <title>A standardized bacterial taxonomy based on genome phylogeny substantially revises the tree of life.</title>
        <authorList>
            <person name="Parks D.H."/>
            <person name="Chuvochina M."/>
            <person name="Waite D.W."/>
            <person name="Rinke C."/>
            <person name="Skarshewski A."/>
            <person name="Chaumeil P.A."/>
            <person name="Hugenholtz P."/>
        </authorList>
    </citation>
    <scope>NUCLEOTIDE SEQUENCE [LARGE SCALE GENOMIC DNA]</scope>
    <source>
        <strain evidence="1">UBA8733</strain>
    </source>
</reference>
<sequence>MRRDEGDGSGFNQGEGPAEFDAFHSGVSRFWHSANLGTKPSVAGQIGSQGPYFAQVSGLMKERLSGVCLLINLNACDGWSQSLAETCPVLRMMLKVFPVSLGFLVACAMSALPAQADVLLSSASVERVVSMEYEDGSTETEYVPAKAVEPGEELAYVVSFRNDGAEPADSVVMTIPVPKDMIYVENSVIADNAAVDFSVDGGESFAPRDKLTVEDGEQVRKAAADEITHVRWTIARMTPGEEGMLAFHAILN</sequence>
<dbReference type="AlphaFoldDB" id="A0A3B9GUS8"/>
<organism evidence="1 2">
    <name type="scientific">Hyphomonas adhaerens</name>
    <dbReference type="NCBI Taxonomy" id="81029"/>
    <lineage>
        <taxon>Bacteria</taxon>
        <taxon>Pseudomonadati</taxon>
        <taxon>Pseudomonadota</taxon>
        <taxon>Alphaproteobacteria</taxon>
        <taxon>Hyphomonadales</taxon>
        <taxon>Hyphomonadaceae</taxon>
        <taxon>Hyphomonas</taxon>
    </lineage>
</organism>
<proteinExistence type="predicted"/>
<evidence type="ECO:0000313" key="1">
    <source>
        <dbReference type="EMBL" id="HAE26207.1"/>
    </source>
</evidence>
<dbReference type="EMBL" id="DMAN01000075">
    <property type="protein sequence ID" value="HAE26207.1"/>
    <property type="molecule type" value="Genomic_DNA"/>
</dbReference>
<accession>A0A3B9GUS8</accession>
<protein>
    <submittedName>
        <fullName evidence="1">DUF11 domain-containing protein</fullName>
    </submittedName>
</protein>
<evidence type="ECO:0000313" key="2">
    <source>
        <dbReference type="Proteomes" id="UP000259610"/>
    </source>
</evidence>
<gene>
    <name evidence="1" type="ORF">DCG58_03520</name>
</gene>
<name>A0A3B9GUS8_9PROT</name>
<dbReference type="InterPro" id="IPR047589">
    <property type="entry name" value="DUF11_rpt"/>
</dbReference>
<dbReference type="NCBIfam" id="TIGR01451">
    <property type="entry name" value="B_ant_repeat"/>
    <property type="match status" value="1"/>
</dbReference>
<comment type="caution">
    <text evidence="1">The sequence shown here is derived from an EMBL/GenBank/DDBJ whole genome shotgun (WGS) entry which is preliminary data.</text>
</comment>
<dbReference type="Proteomes" id="UP000259610">
    <property type="component" value="Unassembled WGS sequence"/>
</dbReference>